<gene>
    <name evidence="1" type="ORF">IWQ57_003646</name>
</gene>
<protein>
    <submittedName>
        <fullName evidence="1">Uncharacterized protein</fullName>
    </submittedName>
</protein>
<reference evidence="1" key="1">
    <citation type="submission" date="2022-07" db="EMBL/GenBank/DDBJ databases">
        <title>Phylogenomic reconstructions and comparative analyses of Kickxellomycotina fungi.</title>
        <authorList>
            <person name="Reynolds N.K."/>
            <person name="Stajich J.E."/>
            <person name="Barry K."/>
            <person name="Grigoriev I.V."/>
            <person name="Crous P."/>
            <person name="Smith M.E."/>
        </authorList>
    </citation>
    <scope>NUCLEOTIDE SEQUENCE</scope>
    <source>
        <strain evidence="1">CBS 109366</strain>
    </source>
</reference>
<name>A0ACC1JVL7_9FUNG</name>
<keyword evidence="2" id="KW-1185">Reference proteome</keyword>
<dbReference type="Proteomes" id="UP001140234">
    <property type="component" value="Unassembled WGS sequence"/>
</dbReference>
<proteinExistence type="predicted"/>
<evidence type="ECO:0000313" key="2">
    <source>
        <dbReference type="Proteomes" id="UP001140234"/>
    </source>
</evidence>
<dbReference type="EMBL" id="JANBUJ010001241">
    <property type="protein sequence ID" value="KAJ2768177.1"/>
    <property type="molecule type" value="Genomic_DNA"/>
</dbReference>
<accession>A0ACC1JVL7</accession>
<organism evidence="1 2">
    <name type="scientific">Coemansia nantahalensis</name>
    <dbReference type="NCBI Taxonomy" id="2789366"/>
    <lineage>
        <taxon>Eukaryota</taxon>
        <taxon>Fungi</taxon>
        <taxon>Fungi incertae sedis</taxon>
        <taxon>Zoopagomycota</taxon>
        <taxon>Kickxellomycotina</taxon>
        <taxon>Kickxellomycetes</taxon>
        <taxon>Kickxellales</taxon>
        <taxon>Kickxellaceae</taxon>
        <taxon>Coemansia</taxon>
    </lineage>
</organism>
<sequence>MTMNLQRITTPAGLDEFIKNPYGVLFFTKGDESGLIQASLSGVPKEQLKTTRFAALCGAELFAYMEGRLPTEIERGVTFIRKGVVIHQLDENYMIYFLQCVNDLHNTATLPLDVAIEDIYLSWSAPLTKANNSEAILPLDFGPEKTEPPLADADQQQPASAPLLPQPQPQQKERDLTTSTTSTATYDEYKCCIIL</sequence>
<comment type="caution">
    <text evidence="1">The sequence shown here is derived from an EMBL/GenBank/DDBJ whole genome shotgun (WGS) entry which is preliminary data.</text>
</comment>
<evidence type="ECO:0000313" key="1">
    <source>
        <dbReference type="EMBL" id="KAJ2768177.1"/>
    </source>
</evidence>